<reference evidence="1 2" key="1">
    <citation type="submission" date="2017-03" db="EMBL/GenBank/DDBJ databases">
        <authorList>
            <person name="Afonso C.L."/>
            <person name="Miller P.J."/>
            <person name="Scott M.A."/>
            <person name="Spackman E."/>
            <person name="Goraichik I."/>
            <person name="Dimitrov K.M."/>
            <person name="Suarez D.L."/>
            <person name="Swayne D.E."/>
        </authorList>
    </citation>
    <scope>NUCLEOTIDE SEQUENCE [LARGE SCALE GENOMIC DNA]</scope>
    <source>
        <strain evidence="1 2">DNF00076</strain>
    </source>
</reference>
<evidence type="ECO:0000313" key="2">
    <source>
        <dbReference type="Proteomes" id="UP000236634"/>
    </source>
</evidence>
<dbReference type="Proteomes" id="UP000236634">
    <property type="component" value="Unassembled WGS sequence"/>
</dbReference>
<dbReference type="EMBL" id="NBAX01000001">
    <property type="protein sequence ID" value="PNP96443.1"/>
    <property type="molecule type" value="Genomic_DNA"/>
</dbReference>
<comment type="caution">
    <text evidence="1">The sequence shown here is derived from an EMBL/GenBank/DDBJ whole genome shotgun (WGS) entry which is preliminary data.</text>
</comment>
<proteinExistence type="predicted"/>
<sequence length="262" mass="30936">MHADFSITADVYEKRGNGRWIWFSGGCQHDLIAKHFPELKKFIPLHLCSHDGSPMYPVENGSYLVCNSPEIEANEYLRLSDGELQKLNADPKDHLYYKYMLFHLGIVARWQKEADEFIRFLEEKTGVEWENPYTPEQEHFRLELSAEEKAEIETKISNGYYSEEAIAERNEARRIAKIEARREEILARYNKTEQQARNERDIMLYILDSGLPTDNVIYYNHTNEVVFNWKDYSKKITQEEFVDFINQVDYSKLPDGVKFSIK</sequence>
<organism evidence="1 2">
    <name type="scientific">Hoylesella timonensis</name>
    <dbReference type="NCBI Taxonomy" id="386414"/>
    <lineage>
        <taxon>Bacteria</taxon>
        <taxon>Pseudomonadati</taxon>
        <taxon>Bacteroidota</taxon>
        <taxon>Bacteroidia</taxon>
        <taxon>Bacteroidales</taxon>
        <taxon>Prevotellaceae</taxon>
        <taxon>Hoylesella</taxon>
    </lineage>
</organism>
<dbReference type="AlphaFoldDB" id="A0A2K0XPK0"/>
<gene>
    <name evidence="1" type="ORF">BFS16_00730</name>
</gene>
<protein>
    <submittedName>
        <fullName evidence="1">Uncharacterized protein</fullName>
    </submittedName>
</protein>
<name>A0A2K0XPK0_9BACT</name>
<accession>A0A2K0XPK0</accession>
<evidence type="ECO:0000313" key="1">
    <source>
        <dbReference type="EMBL" id="PNP96443.1"/>
    </source>
</evidence>